<dbReference type="InterPro" id="IPR001757">
    <property type="entry name" value="P_typ_ATPase"/>
</dbReference>
<dbReference type="SUPFAM" id="SSF81653">
    <property type="entry name" value="Calcium ATPase, transduction domain A"/>
    <property type="match status" value="1"/>
</dbReference>
<dbReference type="InterPro" id="IPR006121">
    <property type="entry name" value="HMA_dom"/>
</dbReference>
<dbReference type="FunFam" id="2.70.150.10:FF:000020">
    <property type="entry name" value="Copper-exporting P-type ATPase A"/>
    <property type="match status" value="1"/>
</dbReference>
<dbReference type="FunFam" id="3.30.70.100:FF:000001">
    <property type="entry name" value="ATPase copper transporting beta"/>
    <property type="match status" value="1"/>
</dbReference>
<feature type="transmembrane region" description="Helical" evidence="18">
    <location>
        <begin position="702"/>
        <end position="725"/>
    </location>
</feature>
<dbReference type="PANTHER" id="PTHR43520">
    <property type="entry name" value="ATP7, ISOFORM B"/>
    <property type="match status" value="1"/>
</dbReference>
<proteinExistence type="inferred from homology"/>
<comment type="subcellular location">
    <subcellularLocation>
        <location evidence="1">Cell membrane</location>
        <topology evidence="1">Multi-pass membrane protein</topology>
    </subcellularLocation>
</comment>
<evidence type="ECO:0000256" key="9">
    <source>
        <dbReference type="ARBA" id="ARBA00022796"/>
    </source>
</evidence>
<evidence type="ECO:0000256" key="5">
    <source>
        <dbReference type="ARBA" id="ARBA00022475"/>
    </source>
</evidence>
<dbReference type="FunFam" id="3.40.50.1000:FF:000144">
    <property type="entry name" value="copper-transporting ATPase 1 isoform X2"/>
    <property type="match status" value="1"/>
</dbReference>
<evidence type="ECO:0000256" key="3">
    <source>
        <dbReference type="ARBA" id="ARBA00012517"/>
    </source>
</evidence>
<feature type="transmembrane region" description="Helical" evidence="18">
    <location>
        <begin position="138"/>
        <end position="155"/>
    </location>
</feature>
<evidence type="ECO:0000256" key="4">
    <source>
        <dbReference type="ARBA" id="ARBA00022448"/>
    </source>
</evidence>
<gene>
    <name evidence="20" type="ORF">BIU88_07010</name>
</gene>
<dbReference type="GO" id="GO:0140581">
    <property type="term" value="F:P-type monovalent copper transporter activity"/>
    <property type="evidence" value="ECO:0007669"/>
    <property type="project" value="UniProtKB-EC"/>
</dbReference>
<dbReference type="SFLD" id="SFLDG00002">
    <property type="entry name" value="C1.7:_P-type_atpase_like"/>
    <property type="match status" value="1"/>
</dbReference>
<dbReference type="SFLD" id="SFLDF00027">
    <property type="entry name" value="p-type_atpase"/>
    <property type="match status" value="1"/>
</dbReference>
<dbReference type="SUPFAM" id="SSF55008">
    <property type="entry name" value="HMA, heavy metal-associated domain"/>
    <property type="match status" value="1"/>
</dbReference>
<dbReference type="OrthoDB" id="9770315at2"/>
<evidence type="ECO:0000256" key="16">
    <source>
        <dbReference type="ARBA" id="ARBA00033239"/>
    </source>
</evidence>
<dbReference type="Gene3D" id="3.40.1110.10">
    <property type="entry name" value="Calcium-transporting ATPase, cytoplasmic domain N"/>
    <property type="match status" value="1"/>
</dbReference>
<dbReference type="Pfam" id="PF00702">
    <property type="entry name" value="Hydrolase"/>
    <property type="match status" value="1"/>
</dbReference>
<dbReference type="NCBIfam" id="TIGR01512">
    <property type="entry name" value="ATPase-IB2_Cd"/>
    <property type="match status" value="1"/>
</dbReference>
<dbReference type="CDD" id="cd02094">
    <property type="entry name" value="P-type_ATPase_Cu-like"/>
    <property type="match status" value="1"/>
</dbReference>
<dbReference type="PANTHER" id="PTHR43520:SF8">
    <property type="entry name" value="P-TYPE CU(+) TRANSPORTER"/>
    <property type="match status" value="1"/>
</dbReference>
<dbReference type="Gene3D" id="3.40.50.1000">
    <property type="entry name" value="HAD superfamily/HAD-like"/>
    <property type="match status" value="1"/>
</dbReference>
<evidence type="ECO:0000256" key="2">
    <source>
        <dbReference type="ARBA" id="ARBA00006024"/>
    </source>
</evidence>
<keyword evidence="6 18" id="KW-0812">Transmembrane</keyword>
<evidence type="ECO:0000256" key="17">
    <source>
        <dbReference type="ARBA" id="ARBA00049289"/>
    </source>
</evidence>
<dbReference type="PRINTS" id="PR00119">
    <property type="entry name" value="CATATPASE"/>
</dbReference>
<dbReference type="KEGG" id="clz:BIU88_07010"/>
<name>A0A1D8D0I7_CHLLM</name>
<dbReference type="Pfam" id="PF00122">
    <property type="entry name" value="E1-E2_ATPase"/>
    <property type="match status" value="1"/>
</dbReference>
<feature type="domain" description="HMA" evidence="19">
    <location>
        <begin position="2"/>
        <end position="68"/>
    </location>
</feature>
<dbReference type="RefSeq" id="WP_069809935.1">
    <property type="nucleotide sequence ID" value="NZ_CP017305.1"/>
</dbReference>
<evidence type="ECO:0000256" key="18">
    <source>
        <dbReference type="RuleBase" id="RU362081"/>
    </source>
</evidence>
<dbReference type="InterPro" id="IPR008250">
    <property type="entry name" value="ATPase_P-typ_transduc_dom_A_sf"/>
</dbReference>
<evidence type="ECO:0000256" key="14">
    <source>
        <dbReference type="ARBA" id="ARBA00023065"/>
    </source>
</evidence>
<dbReference type="GO" id="GO:0016887">
    <property type="term" value="F:ATP hydrolysis activity"/>
    <property type="evidence" value="ECO:0007669"/>
    <property type="project" value="InterPro"/>
</dbReference>
<dbReference type="InterPro" id="IPR018303">
    <property type="entry name" value="ATPase_P-typ_P_site"/>
</dbReference>
<keyword evidence="4" id="KW-0813">Transport</keyword>
<dbReference type="GO" id="GO:0043682">
    <property type="term" value="F:P-type divalent copper transporter activity"/>
    <property type="evidence" value="ECO:0007669"/>
    <property type="project" value="TreeGrafter"/>
</dbReference>
<feature type="transmembrane region" description="Helical" evidence="18">
    <location>
        <begin position="359"/>
        <end position="379"/>
    </location>
</feature>
<dbReference type="PROSITE" id="PS00154">
    <property type="entry name" value="ATPASE_E1_E2"/>
    <property type="match status" value="1"/>
</dbReference>
<dbReference type="SUPFAM" id="SSF81665">
    <property type="entry name" value="Calcium ATPase, transmembrane domain M"/>
    <property type="match status" value="1"/>
</dbReference>
<keyword evidence="10 18" id="KW-0067">ATP-binding</keyword>
<feature type="transmembrane region" description="Helical" evidence="18">
    <location>
        <begin position="391"/>
        <end position="414"/>
    </location>
</feature>
<dbReference type="GO" id="GO:0005886">
    <property type="term" value="C:plasma membrane"/>
    <property type="evidence" value="ECO:0007669"/>
    <property type="project" value="UniProtKB-SubCell"/>
</dbReference>
<evidence type="ECO:0000256" key="15">
    <source>
        <dbReference type="ARBA" id="ARBA00023136"/>
    </source>
</evidence>
<evidence type="ECO:0000256" key="10">
    <source>
        <dbReference type="ARBA" id="ARBA00022840"/>
    </source>
</evidence>
<dbReference type="SUPFAM" id="SSF56784">
    <property type="entry name" value="HAD-like"/>
    <property type="match status" value="1"/>
</dbReference>
<reference evidence="20" key="1">
    <citation type="submission" date="2016-09" db="EMBL/GenBank/DDBJ databases">
        <title>Genome sequence of Chlorobaculum limnaeum.</title>
        <authorList>
            <person name="Liu Z."/>
            <person name="Tank M."/>
            <person name="Bryant D.A."/>
        </authorList>
    </citation>
    <scope>NUCLEOTIDE SEQUENCE [LARGE SCALE GENOMIC DNA]</scope>
    <source>
        <strain evidence="20">DSM 1677</strain>
    </source>
</reference>
<dbReference type="PRINTS" id="PR00943">
    <property type="entry name" value="CUATPASE"/>
</dbReference>
<dbReference type="EC" id="7.2.2.8" evidence="3"/>
<feature type="transmembrane region" description="Helical" evidence="18">
    <location>
        <begin position="103"/>
        <end position="126"/>
    </location>
</feature>
<dbReference type="InterPro" id="IPR059000">
    <property type="entry name" value="ATPase_P-type_domA"/>
</dbReference>
<comment type="similarity">
    <text evidence="2 18">Belongs to the cation transport ATPase (P-type) (TC 3.A.3) family. Type IB subfamily.</text>
</comment>
<dbReference type="CDD" id="cd00371">
    <property type="entry name" value="HMA"/>
    <property type="match status" value="1"/>
</dbReference>
<dbReference type="PROSITE" id="PS50846">
    <property type="entry name" value="HMA_2"/>
    <property type="match status" value="1"/>
</dbReference>
<comment type="catalytic activity">
    <reaction evidence="17">
        <text>Cu(+)(in) + ATP + H2O = Cu(+)(out) + ADP + phosphate + H(+)</text>
        <dbReference type="Rhea" id="RHEA:25792"/>
        <dbReference type="ChEBI" id="CHEBI:15377"/>
        <dbReference type="ChEBI" id="CHEBI:15378"/>
        <dbReference type="ChEBI" id="CHEBI:30616"/>
        <dbReference type="ChEBI" id="CHEBI:43474"/>
        <dbReference type="ChEBI" id="CHEBI:49552"/>
        <dbReference type="ChEBI" id="CHEBI:456216"/>
        <dbReference type="EC" id="7.2.2.8"/>
    </reaction>
</comment>
<dbReference type="InterPro" id="IPR023298">
    <property type="entry name" value="ATPase_P-typ_TM_dom_sf"/>
</dbReference>
<dbReference type="NCBIfam" id="TIGR01494">
    <property type="entry name" value="ATPase_P-type"/>
    <property type="match status" value="1"/>
</dbReference>
<dbReference type="InterPro" id="IPR017969">
    <property type="entry name" value="Heavy-metal-associated_CS"/>
</dbReference>
<evidence type="ECO:0000259" key="19">
    <source>
        <dbReference type="PROSITE" id="PS50846"/>
    </source>
</evidence>
<feature type="transmembrane region" description="Helical" evidence="18">
    <location>
        <begin position="176"/>
        <end position="195"/>
    </location>
</feature>
<protein>
    <recommendedName>
        <fullName evidence="3">P-type Cu(+) transporter</fullName>
        <ecNumber evidence="3">7.2.2.8</ecNumber>
    </recommendedName>
    <alternativeName>
        <fullName evidence="16">Cu(+)-exporting ATPase</fullName>
    </alternativeName>
</protein>
<dbReference type="InterPro" id="IPR027256">
    <property type="entry name" value="P-typ_ATPase_IB"/>
</dbReference>
<dbReference type="NCBIfam" id="TIGR01511">
    <property type="entry name" value="ATPase-IB1_Cu"/>
    <property type="match status" value="1"/>
</dbReference>
<dbReference type="STRING" id="274537.BIU88_07010"/>
<dbReference type="InterPro" id="IPR023214">
    <property type="entry name" value="HAD_sf"/>
</dbReference>
<keyword evidence="12 18" id="KW-1133">Transmembrane helix</keyword>
<dbReference type="InterPro" id="IPR036412">
    <property type="entry name" value="HAD-like_sf"/>
</dbReference>
<keyword evidence="13" id="KW-0186">Copper</keyword>
<dbReference type="InterPro" id="IPR044492">
    <property type="entry name" value="P_typ_ATPase_HD_dom"/>
</dbReference>
<dbReference type="AlphaFoldDB" id="A0A1D8D0I7"/>
<feature type="transmembrane region" description="Helical" evidence="18">
    <location>
        <begin position="731"/>
        <end position="749"/>
    </location>
</feature>
<dbReference type="NCBIfam" id="TIGR01525">
    <property type="entry name" value="ATPase-IB_hvy"/>
    <property type="match status" value="1"/>
</dbReference>
<keyword evidence="14" id="KW-0406">Ion transport</keyword>
<keyword evidence="21" id="KW-1185">Reference proteome</keyword>
<dbReference type="Proteomes" id="UP000095185">
    <property type="component" value="Chromosome"/>
</dbReference>
<dbReference type="GO" id="GO:0005524">
    <property type="term" value="F:ATP binding"/>
    <property type="evidence" value="ECO:0007669"/>
    <property type="project" value="UniProtKB-UniRule"/>
</dbReference>
<dbReference type="EMBL" id="CP017305">
    <property type="protein sequence ID" value="AOS83921.1"/>
    <property type="molecule type" value="Genomic_DNA"/>
</dbReference>
<evidence type="ECO:0000313" key="21">
    <source>
        <dbReference type="Proteomes" id="UP000095185"/>
    </source>
</evidence>
<evidence type="ECO:0000256" key="8">
    <source>
        <dbReference type="ARBA" id="ARBA00022741"/>
    </source>
</evidence>
<dbReference type="GO" id="GO:0055070">
    <property type="term" value="P:copper ion homeostasis"/>
    <property type="evidence" value="ECO:0007669"/>
    <property type="project" value="TreeGrafter"/>
</dbReference>
<dbReference type="SFLD" id="SFLDS00003">
    <property type="entry name" value="Haloacid_Dehalogenase"/>
    <property type="match status" value="1"/>
</dbReference>
<evidence type="ECO:0000256" key="12">
    <source>
        <dbReference type="ARBA" id="ARBA00022989"/>
    </source>
</evidence>
<keyword evidence="15 18" id="KW-0472">Membrane</keyword>
<evidence type="ECO:0000256" key="11">
    <source>
        <dbReference type="ARBA" id="ARBA00022967"/>
    </source>
</evidence>
<dbReference type="Gene3D" id="2.70.150.10">
    <property type="entry name" value="Calcium-transporting ATPase, cytoplasmic transduction domain A"/>
    <property type="match status" value="1"/>
</dbReference>
<keyword evidence="9" id="KW-0187">Copper transport</keyword>
<dbReference type="PROSITE" id="PS01047">
    <property type="entry name" value="HMA_1"/>
    <property type="match status" value="1"/>
</dbReference>
<organism evidence="20 21">
    <name type="scientific">Chlorobaculum limnaeum</name>
    <dbReference type="NCBI Taxonomy" id="274537"/>
    <lineage>
        <taxon>Bacteria</taxon>
        <taxon>Pseudomonadati</taxon>
        <taxon>Chlorobiota</taxon>
        <taxon>Chlorobiia</taxon>
        <taxon>Chlorobiales</taxon>
        <taxon>Chlorobiaceae</taxon>
        <taxon>Chlorobaculum</taxon>
    </lineage>
</organism>
<evidence type="ECO:0000256" key="13">
    <source>
        <dbReference type="ARBA" id="ARBA00023008"/>
    </source>
</evidence>
<keyword evidence="11" id="KW-1278">Translocase</keyword>
<evidence type="ECO:0000256" key="7">
    <source>
        <dbReference type="ARBA" id="ARBA00022723"/>
    </source>
</evidence>
<keyword evidence="7 18" id="KW-0479">Metal-binding</keyword>
<dbReference type="Pfam" id="PF00403">
    <property type="entry name" value="HMA"/>
    <property type="match status" value="1"/>
</dbReference>
<dbReference type="InterPro" id="IPR023299">
    <property type="entry name" value="ATPase_P-typ_cyto_dom_N"/>
</dbReference>
<accession>A0A1D8D0I7</accession>
<dbReference type="GO" id="GO:0005507">
    <property type="term" value="F:copper ion binding"/>
    <property type="evidence" value="ECO:0007669"/>
    <property type="project" value="TreeGrafter"/>
</dbReference>
<evidence type="ECO:0000313" key="20">
    <source>
        <dbReference type="EMBL" id="AOS83921.1"/>
    </source>
</evidence>
<dbReference type="InterPro" id="IPR036163">
    <property type="entry name" value="HMA_dom_sf"/>
</dbReference>
<dbReference type="GO" id="GO:0060003">
    <property type="term" value="P:copper ion export"/>
    <property type="evidence" value="ECO:0007669"/>
    <property type="project" value="UniProtKB-ARBA"/>
</dbReference>
<sequence>MTIRNYSVKGMHCASCAAIITKKLSALDGVAKAEVNLATETARIEFSGEPVSVEALNSMLEKYGFSLVEEVPAKAAAPEPAADRRASKKQEKLDELLRQKQQVLAALPLALIFFAVMLWHSAASAIAGVPHFPIDMETWNSIALLVAAWMLFHLGKPFLRGVVSFIRTGAASMDTLIGIGSLVAWSYSAFAILFPSLRDLLGLPHESFSDAAIVVIGFVLLGKYLEARSKLKTGEAIEKLIGLQSKSAIVYDNGTETEVPVEQVVKGTMLVVKPGGRIPVDGVIFSGSSSIDESMITGEPVPVDKREGDPVIGGTINRQGAIIFTATGVGAETMLARIISMVEDAQGSKAPVQNLADKVAAVFVPAVLVVAALVFLLWLGIGTPALGFKSALAYGIMAMVGILVIACPCALGLATPTAIIVGTGLGARHGILVRNAESLEMLSRVDTVVFDKTGTITRGTPSVTGIEPFGDKMTDGELLALAAGIEKHSEHPLAQAIVSAAKERNVEPAQVTEFKALEGVGVDALLGGEPVRIRKPADAETARPEVERLQQEGKTVVIVERHGETIGMIALSDTLKPEAAETVAALRKMGKRVVMLTGDNRHAARFIARQAGIDEVLAEVLPGDKANAIKKLQSEGRTVAMAGDGINDAPALALADVGIAMAGGTDVAIESAGITLLGGDIRKVAQAITLSRKTMRVVRQNLFWAFIYNVIGIPLAAGALFPLYGIFLNPAFSGIAMAGSSVSVVTNSLRLRAARLGK</sequence>
<keyword evidence="5 18" id="KW-1003">Cell membrane</keyword>
<evidence type="ECO:0000256" key="1">
    <source>
        <dbReference type="ARBA" id="ARBA00004651"/>
    </source>
</evidence>
<evidence type="ECO:0000256" key="6">
    <source>
        <dbReference type="ARBA" id="ARBA00022692"/>
    </source>
</evidence>
<feature type="transmembrane region" description="Helical" evidence="18">
    <location>
        <begin position="207"/>
        <end position="225"/>
    </location>
</feature>
<keyword evidence="8 18" id="KW-0547">Nucleotide-binding</keyword>
<dbReference type="Gene3D" id="3.30.70.100">
    <property type="match status" value="1"/>
</dbReference>